<keyword evidence="1" id="KW-0812">Transmembrane</keyword>
<keyword evidence="1" id="KW-1133">Transmembrane helix</keyword>
<keyword evidence="1" id="KW-0472">Membrane</keyword>
<gene>
    <name evidence="2" type="ORF">CBQ45_23195</name>
</gene>
<comment type="caution">
    <text evidence="2">The sequence shown here is derived from an EMBL/GenBank/DDBJ whole genome shotgun (WGS) entry which is preliminary data.</text>
</comment>
<dbReference type="AlphaFoldDB" id="A0A637F6I2"/>
<proteinExistence type="predicted"/>
<dbReference type="Proteomes" id="UP000839910">
    <property type="component" value="Unassembled WGS sequence"/>
</dbReference>
<name>A0A637F6I2_SALEN</name>
<evidence type="ECO:0000256" key="1">
    <source>
        <dbReference type="SAM" id="Phobius"/>
    </source>
</evidence>
<organism evidence="2">
    <name type="scientific">Salmonella enteritidis</name>
    <dbReference type="NCBI Taxonomy" id="149539"/>
    <lineage>
        <taxon>Bacteria</taxon>
        <taxon>Pseudomonadati</taxon>
        <taxon>Pseudomonadota</taxon>
        <taxon>Gammaproteobacteria</taxon>
        <taxon>Enterobacterales</taxon>
        <taxon>Enterobacteriaceae</taxon>
        <taxon>Salmonella</taxon>
    </lineage>
</organism>
<accession>A0A637F6I2</accession>
<protein>
    <submittedName>
        <fullName evidence="2">Uncharacterized protein</fullName>
    </submittedName>
</protein>
<feature type="transmembrane region" description="Helical" evidence="1">
    <location>
        <begin position="20"/>
        <end position="39"/>
    </location>
</feature>
<dbReference type="EMBL" id="AAMKIN010000022">
    <property type="protein sequence ID" value="EDI2533829.1"/>
    <property type="molecule type" value="Genomic_DNA"/>
</dbReference>
<reference evidence="2" key="1">
    <citation type="submission" date="2019-10" db="EMBL/GenBank/DDBJ databases">
        <authorList>
            <consortium name="PulseNet: The National Subtyping Network for Foodborne Disease Surveillance"/>
            <person name="Tarr C.L."/>
            <person name="Trees E."/>
            <person name="Katz L.S."/>
            <person name="Carleton-Romer H.A."/>
            <person name="Stroika S."/>
            <person name="Kucerova Z."/>
            <person name="Roache K.F."/>
            <person name="Sabol A.L."/>
            <person name="Besser J."/>
            <person name="Gerner-Smidt P."/>
        </authorList>
    </citation>
    <scope>NUCLEOTIDE SEQUENCE [LARGE SCALE GENOMIC DNA]</scope>
    <source>
        <strain evidence="2">PNUSAS013738</strain>
    </source>
</reference>
<sequence length="60" mass="6759">MSLINNELKCSSDTSNCTLSLTYGTGTALILCYKGLFLMSRWFNKYLYVISCMNNTGFIV</sequence>
<evidence type="ECO:0000313" key="2">
    <source>
        <dbReference type="EMBL" id="EDI2533829.1"/>
    </source>
</evidence>